<evidence type="ECO:0000256" key="3">
    <source>
        <dbReference type="ARBA" id="ARBA00022829"/>
    </source>
</evidence>
<dbReference type="PANTHER" id="PTHR34298:SF2">
    <property type="entry name" value="SEGREGATION AND CONDENSATION PROTEIN B"/>
    <property type="match status" value="1"/>
</dbReference>
<reference evidence="6 7" key="1">
    <citation type="journal article" date="2014" name="Genome Biol. Evol.">
        <title>Acetic acid bacteria genomes reveal functional traits for adaptation to life in insect guts.</title>
        <authorList>
            <person name="Chouaia B."/>
            <person name="Gaiarsa S."/>
            <person name="Crotti E."/>
            <person name="Comandatore F."/>
            <person name="Degli Esposti M."/>
            <person name="Ricci I."/>
            <person name="Alma A."/>
            <person name="Favia G."/>
            <person name="Bandi C."/>
            <person name="Daffonchio D."/>
        </authorList>
    </citation>
    <scope>NUCLEOTIDE SEQUENCE [LARGE SCALE GENOMIC DNA]</scope>
    <source>
        <strain evidence="6 7">SF2.1</strain>
    </source>
</reference>
<sequence length="243" mass="25987">MSELSMPGGPISPADAVEQAEDVSVAAPTAGSITHPDAVPDAHQAATHRDRGFEAVNALSRLVEGLIFASAEPVTETALKQFVVSQGADESLLGPVLACVVARYEDHAVELVSVARGWQFRTRPEIAPALTRVVEKSRRLSRSAMETLAIIAYHQPCTRADIEGIRGVSLSQTVLDTLIEDGLIRPKGRKEVPGRPILWGTSTHFLSSFGLSDLGALPRREELLLDPDASGRNDRIVTQKGAG</sequence>
<feature type="region of interest" description="Disordered" evidence="5">
    <location>
        <begin position="1"/>
        <end position="22"/>
    </location>
</feature>
<keyword evidence="4" id="KW-0131">Cell cycle</keyword>
<accession>A0A060QL29</accession>
<dbReference type="AlphaFoldDB" id="A0A060QL29"/>
<comment type="caution">
    <text evidence="6">The sequence shown here is derived from an EMBL/GenBank/DDBJ whole genome shotgun (WGS) entry which is preliminary data.</text>
</comment>
<organism evidence="6 7">
    <name type="scientific">Asaia bogorensis</name>
    <dbReference type="NCBI Taxonomy" id="91915"/>
    <lineage>
        <taxon>Bacteria</taxon>
        <taxon>Pseudomonadati</taxon>
        <taxon>Pseudomonadota</taxon>
        <taxon>Alphaproteobacteria</taxon>
        <taxon>Acetobacterales</taxon>
        <taxon>Acetobacteraceae</taxon>
        <taxon>Asaia</taxon>
    </lineage>
</organism>
<evidence type="ECO:0000256" key="1">
    <source>
        <dbReference type="ARBA" id="ARBA00022490"/>
    </source>
</evidence>
<dbReference type="EMBL" id="CBLX010000013">
    <property type="protein sequence ID" value="CDG39962.1"/>
    <property type="molecule type" value="Genomic_DNA"/>
</dbReference>
<name>A0A060QL29_9PROT</name>
<dbReference type="PANTHER" id="PTHR34298">
    <property type="entry name" value="SEGREGATION AND CONDENSATION PROTEIN B"/>
    <property type="match status" value="1"/>
</dbReference>
<dbReference type="Proteomes" id="UP000027583">
    <property type="component" value="Unassembled WGS sequence"/>
</dbReference>
<proteinExistence type="predicted"/>
<evidence type="ECO:0000313" key="6">
    <source>
        <dbReference type="EMBL" id="CDG39962.1"/>
    </source>
</evidence>
<dbReference type="RefSeq" id="WP_023978652.1">
    <property type="nucleotide sequence ID" value="NZ_CBLX010000013.1"/>
</dbReference>
<reference evidence="6 7" key="2">
    <citation type="journal article" date="2014" name="PLoS ONE">
        <title>Evolution of mitochondria reconstructed from the energy metabolism of living bacteria.</title>
        <authorList>
            <person name="Degli Esposti M."/>
            <person name="Chouaia B."/>
            <person name="Comandatore F."/>
            <person name="Crotti E."/>
            <person name="Sassera D."/>
            <person name="Lievens P.M."/>
            <person name="Daffonchio D."/>
            <person name="Bandi C."/>
        </authorList>
    </citation>
    <scope>NUCLEOTIDE SEQUENCE [LARGE SCALE GENOMIC DNA]</scope>
    <source>
        <strain evidence="6 7">SF2.1</strain>
    </source>
</reference>
<dbReference type="InterPro" id="IPR036390">
    <property type="entry name" value="WH_DNA-bd_sf"/>
</dbReference>
<dbReference type="GO" id="GO:0051304">
    <property type="term" value="P:chromosome separation"/>
    <property type="evidence" value="ECO:0007669"/>
    <property type="project" value="InterPro"/>
</dbReference>
<dbReference type="NCBIfam" id="TIGR00281">
    <property type="entry name" value="SMC-Scp complex subunit ScpB"/>
    <property type="match status" value="1"/>
</dbReference>
<dbReference type="Pfam" id="PF04079">
    <property type="entry name" value="SMC_ScpB"/>
    <property type="match status" value="1"/>
</dbReference>
<dbReference type="GO" id="GO:0051301">
    <property type="term" value="P:cell division"/>
    <property type="evidence" value="ECO:0007669"/>
    <property type="project" value="UniProtKB-KW"/>
</dbReference>
<gene>
    <name evidence="6" type="ORF">ASAP_1917</name>
</gene>
<dbReference type="eggNOG" id="COG1386">
    <property type="taxonomic scope" value="Bacteria"/>
</dbReference>
<dbReference type="InterPro" id="IPR036388">
    <property type="entry name" value="WH-like_DNA-bd_sf"/>
</dbReference>
<evidence type="ECO:0000313" key="7">
    <source>
        <dbReference type="Proteomes" id="UP000027583"/>
    </source>
</evidence>
<evidence type="ECO:0000256" key="5">
    <source>
        <dbReference type="SAM" id="MobiDB-lite"/>
    </source>
</evidence>
<keyword evidence="2" id="KW-0132">Cell division</keyword>
<protein>
    <submittedName>
        <fullName evidence="6">Segregation and condensation protein B</fullName>
    </submittedName>
</protein>
<dbReference type="InterPro" id="IPR005234">
    <property type="entry name" value="ScpB_csome_segregation"/>
</dbReference>
<evidence type="ECO:0000256" key="2">
    <source>
        <dbReference type="ARBA" id="ARBA00022618"/>
    </source>
</evidence>
<dbReference type="SUPFAM" id="SSF46785">
    <property type="entry name" value="Winged helix' DNA-binding domain"/>
    <property type="match status" value="2"/>
</dbReference>
<evidence type="ECO:0000256" key="4">
    <source>
        <dbReference type="ARBA" id="ARBA00023306"/>
    </source>
</evidence>
<keyword evidence="3" id="KW-0159">Chromosome partition</keyword>
<keyword evidence="1" id="KW-0963">Cytoplasm</keyword>
<dbReference type="Gene3D" id="1.10.10.10">
    <property type="entry name" value="Winged helix-like DNA-binding domain superfamily/Winged helix DNA-binding domain"/>
    <property type="match status" value="2"/>
</dbReference>